<protein>
    <recommendedName>
        <fullName evidence="1">SGNH hydrolase-type esterase domain-containing protein</fullName>
    </recommendedName>
</protein>
<dbReference type="SUPFAM" id="SSF52266">
    <property type="entry name" value="SGNH hydrolase"/>
    <property type="match status" value="1"/>
</dbReference>
<sequence>MLSPKNIPSPRPSLPRRVVAALWGLSLLAVGFAVACIILLSSSSPSATASPLAQTKDLHTTTNNPIPIVAPLRPANNSTSNLSLTPSIVFLGDSNTEYASQPDVLGFQVQFTRDYIHKADILNRGYSTWTTRHWLKQMPILLDDWQVKPPALAFLFIGTNDACGLPNVNVPIDEYQANVVALVQAMQAAPWNTRVMLVTPLPVDDNTPMGWELKYSNAGAGKYADAVKQVGQRLQVPVVDVWTPLQPNISTMFKDGLHLNTNGNNLVYQLMRQG</sequence>
<dbReference type="PANTHER" id="PTHR14209">
    <property type="entry name" value="ISOAMYL ACETATE-HYDROLYZING ESTERASE 1"/>
    <property type="match status" value="1"/>
</dbReference>
<gene>
    <name evidence="2" type="ORF">As57867_010941</name>
</gene>
<dbReference type="InterPro" id="IPR013830">
    <property type="entry name" value="SGNH_hydro"/>
</dbReference>
<dbReference type="AlphaFoldDB" id="A0A6A4YMF5"/>
<name>A0A6A4YMF5_9STRA</name>
<dbReference type="InterPro" id="IPR036514">
    <property type="entry name" value="SGNH_hydro_sf"/>
</dbReference>
<feature type="domain" description="SGNH hydrolase-type esterase" evidence="1">
    <location>
        <begin position="90"/>
        <end position="264"/>
    </location>
</feature>
<dbReference type="Pfam" id="PF13472">
    <property type="entry name" value="Lipase_GDSL_2"/>
    <property type="match status" value="1"/>
</dbReference>
<evidence type="ECO:0000313" key="2">
    <source>
        <dbReference type="EMBL" id="KAF0698414.1"/>
    </source>
</evidence>
<reference evidence="2" key="1">
    <citation type="submission" date="2019-06" db="EMBL/GenBank/DDBJ databases">
        <title>Genomics analysis of Aphanomyces spp. identifies a new class of oomycete effector associated with host adaptation.</title>
        <authorList>
            <person name="Gaulin E."/>
        </authorList>
    </citation>
    <scope>NUCLEOTIDE SEQUENCE</scope>
    <source>
        <strain evidence="2">CBS 578.67</strain>
    </source>
</reference>
<comment type="caution">
    <text evidence="2">The sequence shown here is derived from an EMBL/GenBank/DDBJ whole genome shotgun (WGS) entry which is preliminary data.</text>
</comment>
<dbReference type="EMBL" id="VJMH01005242">
    <property type="protein sequence ID" value="KAF0698414.1"/>
    <property type="molecule type" value="Genomic_DNA"/>
</dbReference>
<dbReference type="PANTHER" id="PTHR14209:SF19">
    <property type="entry name" value="ISOAMYL ACETATE-HYDROLYZING ESTERASE 1 HOMOLOG"/>
    <property type="match status" value="1"/>
</dbReference>
<dbReference type="Gene3D" id="3.40.50.1110">
    <property type="entry name" value="SGNH hydrolase"/>
    <property type="match status" value="1"/>
</dbReference>
<proteinExistence type="predicted"/>
<organism evidence="2">
    <name type="scientific">Aphanomyces stellatus</name>
    <dbReference type="NCBI Taxonomy" id="120398"/>
    <lineage>
        <taxon>Eukaryota</taxon>
        <taxon>Sar</taxon>
        <taxon>Stramenopiles</taxon>
        <taxon>Oomycota</taxon>
        <taxon>Saprolegniomycetes</taxon>
        <taxon>Saprolegniales</taxon>
        <taxon>Verrucalvaceae</taxon>
        <taxon>Aphanomyces</taxon>
    </lineage>
</organism>
<feature type="non-terminal residue" evidence="2">
    <location>
        <position position="274"/>
    </location>
</feature>
<accession>A0A6A4YMF5</accession>
<evidence type="ECO:0000259" key="1">
    <source>
        <dbReference type="Pfam" id="PF13472"/>
    </source>
</evidence>
<dbReference type="InterPro" id="IPR045136">
    <property type="entry name" value="Iah1-like"/>
</dbReference>
<dbReference type="OrthoDB" id="671439at2759"/>